<feature type="non-terminal residue" evidence="2">
    <location>
        <position position="1"/>
    </location>
</feature>
<gene>
    <name evidence="2" type="ORF">PCOR1329_LOCUS47286</name>
</gene>
<dbReference type="EMBL" id="CAUYUJ010015696">
    <property type="protein sequence ID" value="CAK0857081.1"/>
    <property type="molecule type" value="Genomic_DNA"/>
</dbReference>
<evidence type="ECO:0000313" key="2">
    <source>
        <dbReference type="EMBL" id="CAK0857081.1"/>
    </source>
</evidence>
<reference evidence="2" key="1">
    <citation type="submission" date="2023-10" db="EMBL/GenBank/DDBJ databases">
        <authorList>
            <person name="Chen Y."/>
            <person name="Shah S."/>
            <person name="Dougan E. K."/>
            <person name="Thang M."/>
            <person name="Chan C."/>
        </authorList>
    </citation>
    <scope>NUCLEOTIDE SEQUENCE [LARGE SCALE GENOMIC DNA]</scope>
</reference>
<feature type="compositionally biased region" description="Low complexity" evidence="1">
    <location>
        <begin position="19"/>
        <end position="30"/>
    </location>
</feature>
<name>A0ABN9UCB7_9DINO</name>
<proteinExistence type="predicted"/>
<sequence>LPKHPGSSGGALVRGPLSRGRVAAPPRGRGSTWPLPFPVWPSLRGSATGALRAHLGGLPPHFGGRGAACFPGLAKAHCSRRSVLLQRPHGGLDAGVELRRSAPTFPRSVRSSCSSPPEAAHANATMWIGALKREYDQDGQSLRILRSAQEKEDRRFQRRMDIQRRDIGTMTAAIDAMEHGDVQGVERAEAALESSVRKMRSQGSGFLVLIQEGLRASGLDCPYCAAQCVDACHAAGSPYVACLAECQGVGT</sequence>
<organism evidence="2 3">
    <name type="scientific">Prorocentrum cordatum</name>
    <dbReference type="NCBI Taxonomy" id="2364126"/>
    <lineage>
        <taxon>Eukaryota</taxon>
        <taxon>Sar</taxon>
        <taxon>Alveolata</taxon>
        <taxon>Dinophyceae</taxon>
        <taxon>Prorocentrales</taxon>
        <taxon>Prorocentraceae</taxon>
        <taxon>Prorocentrum</taxon>
    </lineage>
</organism>
<dbReference type="Proteomes" id="UP001189429">
    <property type="component" value="Unassembled WGS sequence"/>
</dbReference>
<accession>A0ABN9UCB7</accession>
<evidence type="ECO:0000313" key="3">
    <source>
        <dbReference type="Proteomes" id="UP001189429"/>
    </source>
</evidence>
<feature type="region of interest" description="Disordered" evidence="1">
    <location>
        <begin position="1"/>
        <end position="33"/>
    </location>
</feature>
<comment type="caution">
    <text evidence="2">The sequence shown here is derived from an EMBL/GenBank/DDBJ whole genome shotgun (WGS) entry which is preliminary data.</text>
</comment>
<evidence type="ECO:0000256" key="1">
    <source>
        <dbReference type="SAM" id="MobiDB-lite"/>
    </source>
</evidence>
<protein>
    <submittedName>
        <fullName evidence="2">Uncharacterized protein</fullName>
    </submittedName>
</protein>
<keyword evidence="3" id="KW-1185">Reference proteome</keyword>